<dbReference type="Proteomes" id="UP001152797">
    <property type="component" value="Unassembled WGS sequence"/>
</dbReference>
<evidence type="ECO:0000313" key="4">
    <source>
        <dbReference type="Proteomes" id="UP001152797"/>
    </source>
</evidence>
<name>A0A9P1FTY2_9DINO</name>
<keyword evidence="4" id="KW-1185">Reference proteome</keyword>
<reference evidence="2" key="2">
    <citation type="submission" date="2024-04" db="EMBL/GenBank/DDBJ databases">
        <authorList>
            <person name="Chen Y."/>
            <person name="Shah S."/>
            <person name="Dougan E. K."/>
            <person name="Thang M."/>
            <person name="Chan C."/>
        </authorList>
    </citation>
    <scope>NUCLEOTIDE SEQUENCE [LARGE SCALE GENOMIC DNA]</scope>
</reference>
<feature type="non-terminal residue" evidence="1">
    <location>
        <position position="775"/>
    </location>
</feature>
<proteinExistence type="predicted"/>
<evidence type="ECO:0000313" key="2">
    <source>
        <dbReference type="EMBL" id="CAL1141683.1"/>
    </source>
</evidence>
<dbReference type="EMBL" id="CAMXCT010001253">
    <property type="protein sequence ID" value="CAI3988308.1"/>
    <property type="molecule type" value="Genomic_DNA"/>
</dbReference>
<gene>
    <name evidence="1" type="ORF">C1SCF055_LOCUS15502</name>
</gene>
<protein>
    <submittedName>
        <fullName evidence="3">EGF-like domain-containing protein</fullName>
    </submittedName>
</protein>
<reference evidence="1" key="1">
    <citation type="submission" date="2022-10" db="EMBL/GenBank/DDBJ databases">
        <authorList>
            <person name="Chen Y."/>
            <person name="Dougan E. K."/>
            <person name="Chan C."/>
            <person name="Rhodes N."/>
            <person name="Thang M."/>
        </authorList>
    </citation>
    <scope>NUCLEOTIDE SEQUENCE</scope>
</reference>
<comment type="caution">
    <text evidence="1">The sequence shown here is derived from an EMBL/GenBank/DDBJ whole genome shotgun (WGS) entry which is preliminary data.</text>
</comment>
<dbReference type="EMBL" id="CAMXCT030001253">
    <property type="protein sequence ID" value="CAL4775620.1"/>
    <property type="molecule type" value="Genomic_DNA"/>
</dbReference>
<accession>A0A9P1FTY2</accession>
<sequence length="775" mass="86417">VAPVRDKFGCYPDYVVSGKLMVSTLCLPELIAGPAGHGNLFRGPSPMSAVADKLQPDTVYFSWTPDAKYGKAGANGTEGRIYVSKMKLPSQGVPVLENSYAFNGFARAGGIDMTEDGIVGTLCAKLWYPWVEHTNSHLDKAAMVLAVCEVNASSMTKHRTPWQIGKQYQESVTAPNTGIWGSYPLSAWFAQRSVGYGYLIYAPAQQMWTAWYGATVDYHTGFAMHTYHRDAPGISDEEYAKYKYPVPREQVEPREEADGPWRDHHRTGTGDHQASAAWFYHPRLKDIGLQKNTHWEVYMQQYGLAEDPIGMPPAGEFASPGHKGSRLELVHGNDTGRQANALRPCVDDWIIGLISDQGNVCAKVTRLGEIVTWKVIEPLVAGMPCGSSGGNCGDGAPGRMVRIAPLGAAEDAALCGSEARFLFGYEKPDRSRWLVELDGNCEEISEKMDVTRYTHWPLYQDWTTTRDGSVVWISAWHEDVKGDHGPPGSPNGVWPYKFRSLDAEGEYLFGLTPEATNAAKVVALATTWAKFSAKALVKRSGGDRCGALREDFQQLLGPCPVLVYKGVLDPDICRQASRLLLEETPDAPRFAEWRLGADPEAPASDYTKMGYTKTDVLIQQGFRMTATSPAPERYLEHAKKTSEYLHKVFAGRFILDLLQNELTPLGIQLHLERCPRSRRPFLPCVVRRMEPGGRRREGNVHMDSLVPGTTLSMNLYLNVPEMLGGELVLYPIRKDSLQRYLNSHFFETIDLQNFYPDHDFYTQEMLKEIEPIARC</sequence>
<organism evidence="1">
    <name type="scientific">Cladocopium goreaui</name>
    <dbReference type="NCBI Taxonomy" id="2562237"/>
    <lineage>
        <taxon>Eukaryota</taxon>
        <taxon>Sar</taxon>
        <taxon>Alveolata</taxon>
        <taxon>Dinophyceae</taxon>
        <taxon>Suessiales</taxon>
        <taxon>Symbiodiniaceae</taxon>
        <taxon>Cladocopium</taxon>
    </lineage>
</organism>
<dbReference type="AlphaFoldDB" id="A0A9P1FTY2"/>
<dbReference type="EMBL" id="CAMXCT020001253">
    <property type="protein sequence ID" value="CAL1141683.1"/>
    <property type="molecule type" value="Genomic_DNA"/>
</dbReference>
<evidence type="ECO:0000313" key="1">
    <source>
        <dbReference type="EMBL" id="CAI3988308.1"/>
    </source>
</evidence>
<dbReference type="OrthoDB" id="443678at2759"/>
<evidence type="ECO:0000313" key="3">
    <source>
        <dbReference type="EMBL" id="CAL4775620.1"/>
    </source>
</evidence>